<organism evidence="2 3">
    <name type="scientific">Endozoicomonas gorgoniicola</name>
    <dbReference type="NCBI Taxonomy" id="1234144"/>
    <lineage>
        <taxon>Bacteria</taxon>
        <taxon>Pseudomonadati</taxon>
        <taxon>Pseudomonadota</taxon>
        <taxon>Gammaproteobacteria</taxon>
        <taxon>Oceanospirillales</taxon>
        <taxon>Endozoicomonadaceae</taxon>
        <taxon>Endozoicomonas</taxon>
    </lineage>
</organism>
<feature type="domain" description="Mannosylglycerate hydrolase MGH1-like glycoside hydrolase" evidence="1">
    <location>
        <begin position="2"/>
        <end position="68"/>
    </location>
</feature>
<proteinExistence type="predicted"/>
<evidence type="ECO:0000313" key="2">
    <source>
        <dbReference type="EMBL" id="MCW7551240.1"/>
    </source>
</evidence>
<dbReference type="InterPro" id="IPR008928">
    <property type="entry name" value="6-hairpin_glycosidase_sf"/>
</dbReference>
<evidence type="ECO:0000259" key="1">
    <source>
        <dbReference type="Pfam" id="PF22422"/>
    </source>
</evidence>
<dbReference type="InterPro" id="IPR054491">
    <property type="entry name" value="MGH1-like_GH"/>
</dbReference>
<accession>A0ABT3MPE6</accession>
<protein>
    <recommendedName>
        <fullName evidence="1">Mannosylglycerate hydrolase MGH1-like glycoside hydrolase domain-containing protein</fullName>
    </recommendedName>
</protein>
<dbReference type="EMBL" id="JAPFCC010000001">
    <property type="protein sequence ID" value="MCW7551240.1"/>
    <property type="molecule type" value="Genomic_DNA"/>
</dbReference>
<dbReference type="Pfam" id="PF22422">
    <property type="entry name" value="MGH1-like_GH"/>
    <property type="match status" value="1"/>
</dbReference>
<comment type="caution">
    <text evidence="2">The sequence shown here is derived from an EMBL/GenBank/DDBJ whole genome shotgun (WGS) entry which is preliminary data.</text>
</comment>
<dbReference type="SUPFAM" id="SSF48208">
    <property type="entry name" value="Six-hairpin glycosidases"/>
    <property type="match status" value="1"/>
</dbReference>
<dbReference type="Proteomes" id="UP001209854">
    <property type="component" value="Unassembled WGS sequence"/>
</dbReference>
<dbReference type="InterPro" id="IPR012341">
    <property type="entry name" value="6hp_glycosidase-like_sf"/>
</dbReference>
<evidence type="ECO:0000313" key="3">
    <source>
        <dbReference type="Proteomes" id="UP001209854"/>
    </source>
</evidence>
<keyword evidence="3" id="KW-1185">Reference proteome</keyword>
<reference evidence="2 3" key="1">
    <citation type="submission" date="2022-10" db="EMBL/GenBank/DDBJ databases">
        <title>High-quality genome sequences of two octocoral-associated bacteria, Endozoicomonas euniceicola EF212 and Endozoicomonas gorgoniicola PS125.</title>
        <authorList>
            <person name="Chiou Y.-J."/>
            <person name="Chen Y.-H."/>
        </authorList>
    </citation>
    <scope>NUCLEOTIDE SEQUENCE [LARGE SCALE GENOMIC DNA]</scope>
    <source>
        <strain evidence="2 3">PS125</strain>
    </source>
</reference>
<dbReference type="RefSeq" id="WP_262568754.1">
    <property type="nucleotide sequence ID" value="NZ_JAPFCC010000001.1"/>
</dbReference>
<sequence length="84" mass="9765">MYWRGRVWVDQVYFGLQGLANYGFHDDVQTQMNKILENAEGLLEDGAIRENYNPETGAVQGATNFGWSAAHFYMMYRNFMNKSE</sequence>
<name>A0ABT3MPE6_9GAMM</name>
<gene>
    <name evidence="2" type="ORF">NX722_01005</name>
</gene>
<dbReference type="Gene3D" id="1.50.10.10">
    <property type="match status" value="1"/>
</dbReference>